<name>A0A1U9KGJ3_ACEAC</name>
<gene>
    <name evidence="2" type="ORF">A0U92_08975</name>
</gene>
<sequence length="122" mass="13742">MSRRTLTDEQWNRIKNHLPGRIGLPGRSGVDNRLFVDAILWMAGNAAHWRDLPEVFGKWSTIHSRFRRWSHAGVWERLFHGLADTPDFEYVLIDSTISKVHADATGAKGGLKLPPSVGRAAD</sequence>
<reference evidence="2 3" key="1">
    <citation type="submission" date="2016-03" db="EMBL/GenBank/DDBJ databases">
        <title>Acetic acid bacteria sequencing.</title>
        <authorList>
            <person name="Brandt J."/>
            <person name="Jakob F."/>
            <person name="Vogel R.F."/>
        </authorList>
    </citation>
    <scope>NUCLEOTIDE SEQUENCE [LARGE SCALE GENOMIC DNA]</scope>
    <source>
        <strain evidence="2 3">TMW2.1153</strain>
    </source>
</reference>
<dbReference type="Pfam" id="PF13340">
    <property type="entry name" value="DUF4096"/>
    <property type="match status" value="1"/>
</dbReference>
<dbReference type="PANTHER" id="PTHR46637:SF1">
    <property type="entry name" value="BLL5188 PROTEIN"/>
    <property type="match status" value="1"/>
</dbReference>
<organism evidence="2 3">
    <name type="scientific">Acetobacter aceti</name>
    <dbReference type="NCBI Taxonomy" id="435"/>
    <lineage>
        <taxon>Bacteria</taxon>
        <taxon>Pseudomonadati</taxon>
        <taxon>Pseudomonadota</taxon>
        <taxon>Alphaproteobacteria</taxon>
        <taxon>Acetobacterales</taxon>
        <taxon>Acetobacteraceae</taxon>
        <taxon>Acetobacter</taxon>
        <taxon>Acetobacter subgen. Acetobacter</taxon>
    </lineage>
</organism>
<evidence type="ECO:0000313" key="3">
    <source>
        <dbReference type="Proteomes" id="UP000188937"/>
    </source>
</evidence>
<proteinExistence type="predicted"/>
<protein>
    <submittedName>
        <fullName evidence="2">Transposase</fullName>
    </submittedName>
</protein>
<accession>A0A1U9KGJ3</accession>
<dbReference type="KEGG" id="aace:A0U92_08975"/>
<dbReference type="EMBL" id="CP014692">
    <property type="protein sequence ID" value="AQS84886.1"/>
    <property type="molecule type" value="Genomic_DNA"/>
</dbReference>
<evidence type="ECO:0000313" key="2">
    <source>
        <dbReference type="EMBL" id="AQS84886.1"/>
    </source>
</evidence>
<evidence type="ECO:0000259" key="1">
    <source>
        <dbReference type="Pfam" id="PF13340"/>
    </source>
</evidence>
<dbReference type="InterPro" id="IPR052909">
    <property type="entry name" value="Transposase_6_like"/>
</dbReference>
<dbReference type="PANTHER" id="PTHR46637">
    <property type="entry name" value="TIS1421-TRANSPOSASE PROTEIN A"/>
    <property type="match status" value="1"/>
</dbReference>
<feature type="domain" description="Insertion element IS402-like" evidence="1">
    <location>
        <begin position="6"/>
        <end position="79"/>
    </location>
</feature>
<dbReference type="NCBIfam" id="NF033580">
    <property type="entry name" value="transpos_IS5_3"/>
    <property type="match status" value="1"/>
</dbReference>
<dbReference type="InterPro" id="IPR025161">
    <property type="entry name" value="IS402-like_dom"/>
</dbReference>
<dbReference type="AlphaFoldDB" id="A0A1U9KGJ3"/>
<dbReference type="Proteomes" id="UP000188937">
    <property type="component" value="Chromosome"/>
</dbReference>
<keyword evidence="3" id="KW-1185">Reference proteome</keyword>